<evidence type="ECO:0000313" key="6">
    <source>
        <dbReference type="EMBL" id="PZW47136.1"/>
    </source>
</evidence>
<feature type="domain" description="IclR-ED" evidence="5">
    <location>
        <begin position="74"/>
        <end position="257"/>
    </location>
</feature>
<evidence type="ECO:0000256" key="1">
    <source>
        <dbReference type="ARBA" id="ARBA00023015"/>
    </source>
</evidence>
<dbReference type="GO" id="GO:0045892">
    <property type="term" value="P:negative regulation of DNA-templated transcription"/>
    <property type="evidence" value="ECO:0007669"/>
    <property type="project" value="TreeGrafter"/>
</dbReference>
<dbReference type="InterPro" id="IPR005471">
    <property type="entry name" value="Tscrpt_reg_IclR_N"/>
</dbReference>
<dbReference type="InterPro" id="IPR036390">
    <property type="entry name" value="WH_DNA-bd_sf"/>
</dbReference>
<evidence type="ECO:0000259" key="4">
    <source>
        <dbReference type="PROSITE" id="PS51077"/>
    </source>
</evidence>
<dbReference type="InterPro" id="IPR036388">
    <property type="entry name" value="WH-like_DNA-bd_sf"/>
</dbReference>
<proteinExistence type="predicted"/>
<gene>
    <name evidence="6" type="ORF">C8P66_107174</name>
</gene>
<dbReference type="Pfam" id="PF09339">
    <property type="entry name" value="HTH_IclR"/>
    <property type="match status" value="1"/>
</dbReference>
<organism evidence="6 7">
    <name type="scientific">Humitalea rosea</name>
    <dbReference type="NCBI Taxonomy" id="990373"/>
    <lineage>
        <taxon>Bacteria</taxon>
        <taxon>Pseudomonadati</taxon>
        <taxon>Pseudomonadota</taxon>
        <taxon>Alphaproteobacteria</taxon>
        <taxon>Acetobacterales</taxon>
        <taxon>Roseomonadaceae</taxon>
        <taxon>Humitalea</taxon>
    </lineage>
</organism>
<feature type="domain" description="HTH iclR-type" evidence="4">
    <location>
        <begin position="10"/>
        <end position="73"/>
    </location>
</feature>
<dbReference type="SUPFAM" id="SSF55781">
    <property type="entry name" value="GAF domain-like"/>
    <property type="match status" value="1"/>
</dbReference>
<dbReference type="Pfam" id="PF01614">
    <property type="entry name" value="IclR_C"/>
    <property type="match status" value="1"/>
</dbReference>
<protein>
    <submittedName>
        <fullName evidence="6">IclR family transcriptional regulator</fullName>
    </submittedName>
</protein>
<dbReference type="FunFam" id="1.10.10.10:FF:000056">
    <property type="entry name" value="IclR family transcriptional regulator"/>
    <property type="match status" value="1"/>
</dbReference>
<dbReference type="InterPro" id="IPR014757">
    <property type="entry name" value="Tscrpt_reg_IclR_C"/>
</dbReference>
<dbReference type="Proteomes" id="UP000249688">
    <property type="component" value="Unassembled WGS sequence"/>
</dbReference>
<dbReference type="PROSITE" id="PS51078">
    <property type="entry name" value="ICLR_ED"/>
    <property type="match status" value="1"/>
</dbReference>
<keyword evidence="3" id="KW-0804">Transcription</keyword>
<dbReference type="SUPFAM" id="SSF46785">
    <property type="entry name" value="Winged helix' DNA-binding domain"/>
    <property type="match status" value="1"/>
</dbReference>
<keyword evidence="7" id="KW-1185">Reference proteome</keyword>
<dbReference type="PROSITE" id="PS51077">
    <property type="entry name" value="HTH_ICLR"/>
    <property type="match status" value="1"/>
</dbReference>
<dbReference type="Gene3D" id="3.30.450.40">
    <property type="match status" value="1"/>
</dbReference>
<dbReference type="SMART" id="SM00346">
    <property type="entry name" value="HTH_ICLR"/>
    <property type="match status" value="1"/>
</dbReference>
<evidence type="ECO:0000256" key="2">
    <source>
        <dbReference type="ARBA" id="ARBA00023125"/>
    </source>
</evidence>
<dbReference type="PANTHER" id="PTHR30136:SF39">
    <property type="entry name" value="TRANSCRIPTIONAL REGULATORY PROTEIN"/>
    <property type="match status" value="1"/>
</dbReference>
<dbReference type="EMBL" id="QKYU01000007">
    <property type="protein sequence ID" value="PZW47136.1"/>
    <property type="molecule type" value="Genomic_DNA"/>
</dbReference>
<dbReference type="PANTHER" id="PTHR30136">
    <property type="entry name" value="HELIX-TURN-HELIX TRANSCRIPTIONAL REGULATOR, ICLR FAMILY"/>
    <property type="match status" value="1"/>
</dbReference>
<dbReference type="OrthoDB" id="9807558at2"/>
<dbReference type="GO" id="GO:0003700">
    <property type="term" value="F:DNA-binding transcription factor activity"/>
    <property type="evidence" value="ECO:0007669"/>
    <property type="project" value="TreeGrafter"/>
</dbReference>
<name>A0A2W7J765_9PROT</name>
<dbReference type="GO" id="GO:0003677">
    <property type="term" value="F:DNA binding"/>
    <property type="evidence" value="ECO:0007669"/>
    <property type="project" value="UniProtKB-KW"/>
</dbReference>
<dbReference type="Gene3D" id="1.10.10.10">
    <property type="entry name" value="Winged helix-like DNA-binding domain superfamily/Winged helix DNA-binding domain"/>
    <property type="match status" value="1"/>
</dbReference>
<evidence type="ECO:0000313" key="7">
    <source>
        <dbReference type="Proteomes" id="UP000249688"/>
    </source>
</evidence>
<evidence type="ECO:0000259" key="5">
    <source>
        <dbReference type="PROSITE" id="PS51078"/>
    </source>
</evidence>
<accession>A0A2W7J765</accession>
<dbReference type="InterPro" id="IPR050707">
    <property type="entry name" value="HTH_MetabolicPath_Reg"/>
</dbReference>
<reference evidence="6 7" key="1">
    <citation type="submission" date="2018-06" db="EMBL/GenBank/DDBJ databases">
        <title>Genomic Encyclopedia of Archaeal and Bacterial Type Strains, Phase II (KMG-II): from individual species to whole genera.</title>
        <authorList>
            <person name="Goeker M."/>
        </authorList>
    </citation>
    <scope>NUCLEOTIDE SEQUENCE [LARGE SCALE GENOMIC DNA]</scope>
    <source>
        <strain evidence="6 7">DSM 24525</strain>
    </source>
</reference>
<dbReference type="AlphaFoldDB" id="A0A2W7J765"/>
<keyword evidence="2" id="KW-0238">DNA-binding</keyword>
<dbReference type="InterPro" id="IPR029016">
    <property type="entry name" value="GAF-like_dom_sf"/>
</dbReference>
<comment type="caution">
    <text evidence="6">The sequence shown here is derived from an EMBL/GenBank/DDBJ whole genome shotgun (WGS) entry which is preliminary data.</text>
</comment>
<sequence length="280" mass="29438">MEASVTTETAGSLQRAFRLLRLIGESGPGGLRLTGLAEAASLPRPSVHRMLRLMTEEGFVAYEPRGKRYTLGLDLFVLGARAGSPMGLRDVARPVLLRLTGSLGETLFLLVHNGYDAVCIERSLGPLPIRSFTGDIGGRVPLGIGQGSTAILAFLPPAEQDEIISHNLPRMRQFGGFDEASVRADLAQIRADGHAGGAAGLIPGHAGIAVPILDHDGRAVAALSVGSTTDRLGAERRGIIATMLKREAATIAAQINPFDPALRRAGAAMEHVPPTSQNGH</sequence>
<evidence type="ECO:0000256" key="3">
    <source>
        <dbReference type="ARBA" id="ARBA00023163"/>
    </source>
</evidence>
<keyword evidence="1" id="KW-0805">Transcription regulation</keyword>